<dbReference type="PRINTS" id="PR00024">
    <property type="entry name" value="HOMEOBOX"/>
</dbReference>
<keyword evidence="9" id="KW-1185">Reference proteome</keyword>
<dbReference type="GO" id="GO:0000981">
    <property type="term" value="F:DNA-binding transcription factor activity, RNA polymerase II-specific"/>
    <property type="evidence" value="ECO:0007669"/>
    <property type="project" value="InterPro"/>
</dbReference>
<dbReference type="AlphaFoldDB" id="A7RYQ0"/>
<name>A7RYQ0_NEMVE</name>
<dbReference type="GO" id="GO:0003677">
    <property type="term" value="F:DNA binding"/>
    <property type="evidence" value="ECO:0007669"/>
    <property type="project" value="UniProtKB-UniRule"/>
</dbReference>
<dbReference type="CDD" id="cd00086">
    <property type="entry name" value="homeodomain"/>
    <property type="match status" value="1"/>
</dbReference>
<feature type="domain" description="Homeobox" evidence="7">
    <location>
        <begin position="9"/>
        <end position="69"/>
    </location>
</feature>
<evidence type="ECO:0000313" key="9">
    <source>
        <dbReference type="Proteomes" id="UP000001593"/>
    </source>
</evidence>
<dbReference type="FunCoup" id="A7RYQ0">
    <property type="interactions" value="32"/>
</dbReference>
<dbReference type="PANTHER" id="PTHR24333">
    <property type="entry name" value="HOMEO BOX HB9 LIKE A-RELATED"/>
    <property type="match status" value="1"/>
</dbReference>
<sequence length="71" mass="8709">SSNHKYHSSKSRRKRTAFTSSQLKYLEEKFQEKKYLTISERNELAKSMYLSDTQVKTWFQNRRTKWKKQMA</sequence>
<feature type="non-terminal residue" evidence="8">
    <location>
        <position position="1"/>
    </location>
</feature>
<dbReference type="InterPro" id="IPR017970">
    <property type="entry name" value="Homeobox_CS"/>
</dbReference>
<dbReference type="PANTHER" id="PTHR24333:SF5">
    <property type="entry name" value="VENT HOMEOBOX"/>
    <property type="match status" value="1"/>
</dbReference>
<evidence type="ECO:0000259" key="7">
    <source>
        <dbReference type="PROSITE" id="PS50071"/>
    </source>
</evidence>
<evidence type="ECO:0000256" key="6">
    <source>
        <dbReference type="RuleBase" id="RU000682"/>
    </source>
</evidence>
<dbReference type="PhylomeDB" id="A7RYQ0"/>
<dbReference type="Pfam" id="PF00046">
    <property type="entry name" value="Homeodomain"/>
    <property type="match status" value="1"/>
</dbReference>
<dbReference type="PROSITE" id="PS00027">
    <property type="entry name" value="HOMEOBOX_1"/>
    <property type="match status" value="1"/>
</dbReference>
<comment type="subcellular location">
    <subcellularLocation>
        <location evidence="1 5 6">Nucleus</location>
    </subcellularLocation>
</comment>
<feature type="non-terminal residue" evidence="8">
    <location>
        <position position="71"/>
    </location>
</feature>
<dbReference type="InterPro" id="IPR020479">
    <property type="entry name" value="HD_metazoa"/>
</dbReference>
<dbReference type="GO" id="GO:0005634">
    <property type="term" value="C:nucleus"/>
    <property type="evidence" value="ECO:0007669"/>
    <property type="project" value="UniProtKB-SubCell"/>
</dbReference>
<evidence type="ECO:0000256" key="1">
    <source>
        <dbReference type="ARBA" id="ARBA00004123"/>
    </source>
</evidence>
<evidence type="ECO:0000256" key="2">
    <source>
        <dbReference type="ARBA" id="ARBA00023125"/>
    </source>
</evidence>
<dbReference type="SMART" id="SM00389">
    <property type="entry name" value="HOX"/>
    <property type="match status" value="1"/>
</dbReference>
<dbReference type="InterPro" id="IPR009057">
    <property type="entry name" value="Homeodomain-like_sf"/>
</dbReference>
<dbReference type="PROSITE" id="PS50071">
    <property type="entry name" value="HOMEOBOX_2"/>
    <property type="match status" value="1"/>
</dbReference>
<dbReference type="InParanoid" id="A7RYQ0"/>
<reference evidence="8 9" key="1">
    <citation type="journal article" date="2007" name="Science">
        <title>Sea anemone genome reveals ancestral eumetazoan gene repertoire and genomic organization.</title>
        <authorList>
            <person name="Putnam N.H."/>
            <person name="Srivastava M."/>
            <person name="Hellsten U."/>
            <person name="Dirks B."/>
            <person name="Chapman J."/>
            <person name="Salamov A."/>
            <person name="Terry A."/>
            <person name="Shapiro H."/>
            <person name="Lindquist E."/>
            <person name="Kapitonov V.V."/>
            <person name="Jurka J."/>
            <person name="Genikhovich G."/>
            <person name="Grigoriev I.V."/>
            <person name="Lucas S.M."/>
            <person name="Steele R.E."/>
            <person name="Finnerty J.R."/>
            <person name="Technau U."/>
            <person name="Martindale M.Q."/>
            <person name="Rokhsar D.S."/>
        </authorList>
    </citation>
    <scope>NUCLEOTIDE SEQUENCE [LARGE SCALE GENOMIC DNA]</scope>
    <source>
        <strain evidence="9">CH2 X CH6</strain>
    </source>
</reference>
<dbReference type="Proteomes" id="UP000001593">
    <property type="component" value="Unassembled WGS sequence"/>
</dbReference>
<dbReference type="EMBL" id="DS469554">
    <property type="protein sequence ID" value="EDO43402.1"/>
    <property type="molecule type" value="Genomic_DNA"/>
</dbReference>
<dbReference type="Gene3D" id="1.10.10.60">
    <property type="entry name" value="Homeodomain-like"/>
    <property type="match status" value="1"/>
</dbReference>
<evidence type="ECO:0000256" key="5">
    <source>
        <dbReference type="PROSITE-ProRule" id="PRU00108"/>
    </source>
</evidence>
<keyword evidence="4 5" id="KW-0539">Nucleus</keyword>
<dbReference type="OMA" id="LEQSFLC"/>
<dbReference type="InterPro" id="IPR050848">
    <property type="entry name" value="Homeobox_TF"/>
</dbReference>
<dbReference type="HOGENOM" id="CLU_049543_10_0_1"/>
<dbReference type="SUPFAM" id="SSF46689">
    <property type="entry name" value="Homeodomain-like"/>
    <property type="match status" value="1"/>
</dbReference>
<gene>
    <name evidence="8" type="ORF">NEMVEDRAFT_v1g98238</name>
</gene>
<keyword evidence="3 5" id="KW-0371">Homeobox</keyword>
<proteinExistence type="predicted"/>
<feature type="DNA-binding region" description="Homeobox" evidence="5">
    <location>
        <begin position="11"/>
        <end position="70"/>
    </location>
</feature>
<organism evidence="8 9">
    <name type="scientific">Nematostella vectensis</name>
    <name type="common">Starlet sea anemone</name>
    <dbReference type="NCBI Taxonomy" id="45351"/>
    <lineage>
        <taxon>Eukaryota</taxon>
        <taxon>Metazoa</taxon>
        <taxon>Cnidaria</taxon>
        <taxon>Anthozoa</taxon>
        <taxon>Hexacorallia</taxon>
        <taxon>Actiniaria</taxon>
        <taxon>Edwardsiidae</taxon>
        <taxon>Nematostella</taxon>
    </lineage>
</organism>
<evidence type="ECO:0000256" key="3">
    <source>
        <dbReference type="ARBA" id="ARBA00023155"/>
    </source>
</evidence>
<dbReference type="eggNOG" id="KOG0488">
    <property type="taxonomic scope" value="Eukaryota"/>
</dbReference>
<dbReference type="InterPro" id="IPR001356">
    <property type="entry name" value="HD"/>
</dbReference>
<keyword evidence="2 5" id="KW-0238">DNA-binding</keyword>
<accession>A7RYQ0</accession>
<protein>
    <recommendedName>
        <fullName evidence="7">Homeobox domain-containing protein</fullName>
    </recommendedName>
</protein>
<evidence type="ECO:0000256" key="4">
    <source>
        <dbReference type="ARBA" id="ARBA00023242"/>
    </source>
</evidence>
<evidence type="ECO:0000313" key="8">
    <source>
        <dbReference type="EMBL" id="EDO43402.1"/>
    </source>
</evidence>